<evidence type="ECO:0000313" key="4">
    <source>
        <dbReference type="Proteomes" id="UP000826195"/>
    </source>
</evidence>
<sequence length="181" mass="19727">MRKECISVGGKEEAGEKGEVEGEGEDGGGSRGAGGELQEGVGRAEQCRVLWDQVGYSDSHSDNDRCSVSSFSSFGLRVCALLTRIRTTKLLDTLGPISLQPPGRVLFFFCSKVSVGVVATTVFIVVQTIRKSLGFYFQPSSYIYTYRSLCYTRSLYLFYFGSLAVYPPPPPPLSSTSVTLF</sequence>
<accession>A0AAV7IKC3</accession>
<comment type="caution">
    <text evidence="3">The sequence shown here is derived from an EMBL/GenBank/DDBJ whole genome shotgun (WGS) entry which is preliminary data.</text>
</comment>
<reference evidence="3 4" key="1">
    <citation type="journal article" date="2021" name="J. Hered.">
        <title>A chromosome-level genome assembly of the parasitoid wasp, Cotesia glomerata (Hymenoptera: Braconidae).</title>
        <authorList>
            <person name="Pinto B.J."/>
            <person name="Weis J.J."/>
            <person name="Gamble T."/>
            <person name="Ode P.J."/>
            <person name="Paul R."/>
            <person name="Zaspel J.M."/>
        </authorList>
    </citation>
    <scope>NUCLEOTIDE SEQUENCE [LARGE SCALE GENOMIC DNA]</scope>
    <source>
        <strain evidence="3">CgM1</strain>
    </source>
</reference>
<organism evidence="3 4">
    <name type="scientific">Cotesia glomerata</name>
    <name type="common">Lepidopteran parasitic wasp</name>
    <name type="synonym">Apanteles glomeratus</name>
    <dbReference type="NCBI Taxonomy" id="32391"/>
    <lineage>
        <taxon>Eukaryota</taxon>
        <taxon>Metazoa</taxon>
        <taxon>Ecdysozoa</taxon>
        <taxon>Arthropoda</taxon>
        <taxon>Hexapoda</taxon>
        <taxon>Insecta</taxon>
        <taxon>Pterygota</taxon>
        <taxon>Neoptera</taxon>
        <taxon>Endopterygota</taxon>
        <taxon>Hymenoptera</taxon>
        <taxon>Apocrita</taxon>
        <taxon>Ichneumonoidea</taxon>
        <taxon>Braconidae</taxon>
        <taxon>Microgastrinae</taxon>
        <taxon>Cotesia</taxon>
    </lineage>
</organism>
<feature type="transmembrane region" description="Helical" evidence="2">
    <location>
        <begin position="105"/>
        <end position="129"/>
    </location>
</feature>
<keyword evidence="2" id="KW-0812">Transmembrane</keyword>
<feature type="region of interest" description="Disordered" evidence="1">
    <location>
        <begin position="1"/>
        <end position="38"/>
    </location>
</feature>
<dbReference type="Proteomes" id="UP000826195">
    <property type="component" value="Unassembled WGS sequence"/>
</dbReference>
<evidence type="ECO:0000313" key="3">
    <source>
        <dbReference type="EMBL" id="KAH0552339.1"/>
    </source>
</evidence>
<name>A0AAV7IKC3_COTGL</name>
<feature type="compositionally biased region" description="Gly residues" evidence="1">
    <location>
        <begin position="27"/>
        <end position="37"/>
    </location>
</feature>
<keyword evidence="2" id="KW-1133">Transmembrane helix</keyword>
<gene>
    <name evidence="3" type="ORF">KQX54_008835</name>
</gene>
<dbReference type="AlphaFoldDB" id="A0AAV7IKC3"/>
<dbReference type="EMBL" id="JAHXZJ010001492">
    <property type="protein sequence ID" value="KAH0552339.1"/>
    <property type="molecule type" value="Genomic_DNA"/>
</dbReference>
<evidence type="ECO:0000256" key="1">
    <source>
        <dbReference type="SAM" id="MobiDB-lite"/>
    </source>
</evidence>
<keyword evidence="2" id="KW-0472">Membrane</keyword>
<protein>
    <submittedName>
        <fullName evidence="3">Uncharacterized protein</fullName>
    </submittedName>
</protein>
<evidence type="ECO:0000256" key="2">
    <source>
        <dbReference type="SAM" id="Phobius"/>
    </source>
</evidence>
<feature type="compositionally biased region" description="Basic and acidic residues" evidence="1">
    <location>
        <begin position="1"/>
        <end position="20"/>
    </location>
</feature>
<keyword evidence="4" id="KW-1185">Reference proteome</keyword>
<proteinExistence type="predicted"/>